<dbReference type="GO" id="GO:0000156">
    <property type="term" value="F:phosphorelay response regulator activity"/>
    <property type="evidence" value="ECO:0007669"/>
    <property type="project" value="InterPro"/>
</dbReference>
<sequence>MDSKRVALLARAGTAREQLRFALHEAGAEIVLEDDPAAIDLQTLQDVSPQAVLVALEPAIEDALVRLEPLLHDASVRVIFDEADLAARREGWEAQRWARHLSAKLHGHSDVLPPGREEDTLPALEPGRPRQPAQEHVDAMLDVHVDEAHELALDLPSDDYSFSLPASRGNTTLVDADQWLRQASAGDEPAPAGQEVINAASSADEVAGSTHPETPAAAVAAPGKWELSLEPLEPVSTSTARCSGAVIAFAGIGGPDAVRKLLAALPLDFVRPVLIHLQLDGGRYDNLVKQLARVTEMPVQLAEHGKPAEPAHVYVLPNDVGLDISNGAVSFREGGELREDLLQLPPADSAVLLLSGSDKGLVGTAASLAGQGALVMGQSQEGCYDPGAALALAAHGASLAAPAVIAQRLAGHWSR</sequence>
<evidence type="ECO:0000259" key="5">
    <source>
        <dbReference type="PROSITE" id="PS50122"/>
    </source>
</evidence>
<dbReference type="GO" id="GO:0005737">
    <property type="term" value="C:cytoplasm"/>
    <property type="evidence" value="ECO:0007669"/>
    <property type="project" value="InterPro"/>
</dbReference>
<organism evidence="6 7">
    <name type="scientific">Pseudoxanthomonas dokdonensis</name>
    <dbReference type="NCBI Taxonomy" id="344882"/>
    <lineage>
        <taxon>Bacteria</taxon>
        <taxon>Pseudomonadati</taxon>
        <taxon>Pseudomonadota</taxon>
        <taxon>Gammaproteobacteria</taxon>
        <taxon>Lysobacterales</taxon>
        <taxon>Lysobacteraceae</taxon>
        <taxon>Pseudoxanthomonas</taxon>
    </lineage>
</organism>
<dbReference type="SUPFAM" id="SSF52738">
    <property type="entry name" value="Methylesterase CheB, C-terminal domain"/>
    <property type="match status" value="1"/>
</dbReference>
<evidence type="ECO:0000256" key="4">
    <source>
        <dbReference type="PROSITE-ProRule" id="PRU00050"/>
    </source>
</evidence>
<evidence type="ECO:0000313" key="7">
    <source>
        <dbReference type="Proteomes" id="UP000052052"/>
    </source>
</evidence>
<feature type="domain" description="CheB-type methylesterase" evidence="5">
    <location>
        <begin position="234"/>
        <end position="372"/>
    </location>
</feature>
<dbReference type="PANTHER" id="PTHR42872">
    <property type="entry name" value="PROTEIN-GLUTAMATE METHYLESTERASE/PROTEIN-GLUTAMINE GLUTAMINASE"/>
    <property type="match status" value="1"/>
</dbReference>
<keyword evidence="7" id="KW-1185">Reference proteome</keyword>
<dbReference type="PATRIC" id="fig|344882.3.peg.1474"/>
<protein>
    <recommendedName>
        <fullName evidence="2">protein-glutamate methylesterase</fullName>
        <ecNumber evidence="2">3.1.1.61</ecNumber>
    </recommendedName>
</protein>
<dbReference type="PANTHER" id="PTHR42872:SF6">
    <property type="entry name" value="PROTEIN-GLUTAMATE METHYLESTERASE_PROTEIN-GLUTAMINE GLUTAMINASE"/>
    <property type="match status" value="1"/>
</dbReference>
<evidence type="ECO:0000256" key="2">
    <source>
        <dbReference type="ARBA" id="ARBA00039140"/>
    </source>
</evidence>
<name>A0A0R0CZU0_9GAMM</name>
<dbReference type="InterPro" id="IPR035909">
    <property type="entry name" value="CheB_C"/>
</dbReference>
<comment type="catalytic activity">
    <reaction evidence="3">
        <text>[protein]-L-glutamate 5-O-methyl ester + H2O = L-glutamyl-[protein] + methanol + H(+)</text>
        <dbReference type="Rhea" id="RHEA:23236"/>
        <dbReference type="Rhea" id="RHEA-COMP:10208"/>
        <dbReference type="Rhea" id="RHEA-COMP:10311"/>
        <dbReference type="ChEBI" id="CHEBI:15377"/>
        <dbReference type="ChEBI" id="CHEBI:15378"/>
        <dbReference type="ChEBI" id="CHEBI:17790"/>
        <dbReference type="ChEBI" id="CHEBI:29973"/>
        <dbReference type="ChEBI" id="CHEBI:82795"/>
        <dbReference type="EC" id="3.1.1.61"/>
    </reaction>
</comment>
<evidence type="ECO:0000256" key="1">
    <source>
        <dbReference type="ARBA" id="ARBA00022801"/>
    </source>
</evidence>
<dbReference type="PROSITE" id="PS50122">
    <property type="entry name" value="CHEB"/>
    <property type="match status" value="1"/>
</dbReference>
<dbReference type="EC" id="3.1.1.61" evidence="2"/>
<reference evidence="6 7" key="1">
    <citation type="submission" date="2015-05" db="EMBL/GenBank/DDBJ databases">
        <title>Genome sequencing and analysis of members of genus Stenotrophomonas.</title>
        <authorList>
            <person name="Patil P.P."/>
            <person name="Midha S."/>
            <person name="Patil P.B."/>
        </authorList>
    </citation>
    <scope>NUCLEOTIDE SEQUENCE [LARGE SCALE GENOMIC DNA]</scope>
    <source>
        <strain evidence="6 7">DSM 21858</strain>
    </source>
</reference>
<dbReference type="EMBL" id="LDJL01000002">
    <property type="protein sequence ID" value="KRG71710.1"/>
    <property type="molecule type" value="Genomic_DNA"/>
</dbReference>
<dbReference type="Pfam" id="PF01339">
    <property type="entry name" value="CheB_methylest"/>
    <property type="match status" value="1"/>
</dbReference>
<dbReference type="STRING" id="344882.ABB29_01390"/>
<dbReference type="Gene3D" id="3.40.50.180">
    <property type="entry name" value="Methylesterase CheB, C-terminal domain"/>
    <property type="match status" value="1"/>
</dbReference>
<proteinExistence type="predicted"/>
<dbReference type="InterPro" id="IPR000673">
    <property type="entry name" value="Sig_transdc_resp-reg_Me-estase"/>
</dbReference>
<comment type="caution">
    <text evidence="6">The sequence shown here is derived from an EMBL/GenBank/DDBJ whole genome shotgun (WGS) entry which is preliminary data.</text>
</comment>
<dbReference type="GO" id="GO:0006935">
    <property type="term" value="P:chemotaxis"/>
    <property type="evidence" value="ECO:0007669"/>
    <property type="project" value="InterPro"/>
</dbReference>
<dbReference type="Proteomes" id="UP000052052">
    <property type="component" value="Unassembled WGS sequence"/>
</dbReference>
<evidence type="ECO:0000313" key="6">
    <source>
        <dbReference type="EMBL" id="KRG71710.1"/>
    </source>
</evidence>
<comment type="caution">
    <text evidence="4">Lacks conserved residue(s) required for the propagation of feature annotation.</text>
</comment>
<accession>A0A0R0CZU0</accession>
<gene>
    <name evidence="6" type="ORF">ABB29_01390</name>
</gene>
<evidence type="ECO:0000256" key="3">
    <source>
        <dbReference type="ARBA" id="ARBA00048267"/>
    </source>
</evidence>
<keyword evidence="1" id="KW-0378">Hydrolase</keyword>
<dbReference type="GO" id="GO:0008984">
    <property type="term" value="F:protein-glutamate methylesterase activity"/>
    <property type="evidence" value="ECO:0007669"/>
    <property type="project" value="UniProtKB-EC"/>
</dbReference>
<dbReference type="AlphaFoldDB" id="A0A0R0CZU0"/>